<protein>
    <submittedName>
        <fullName evidence="2">Uncharacterized protein</fullName>
    </submittedName>
</protein>
<comment type="caution">
    <text evidence="2">The sequence shown here is derived from an EMBL/GenBank/DDBJ whole genome shotgun (WGS) entry which is preliminary data.</text>
</comment>
<sequence>MTIMTAEVSDDQILKALLAGEDVSNRAVAQRLGISDRRVDEVRKRVGLPTYMRGRRAAYGSWAEAFTEQSESVEGGHRRWTGPREKSGTPVVRHRTSIQTAYRVAFRLHYGREPEGNLTRSCLIPGCVAGEHQQDRIMRAAEKAGEPT</sequence>
<evidence type="ECO:0000256" key="1">
    <source>
        <dbReference type="SAM" id="MobiDB-lite"/>
    </source>
</evidence>
<dbReference type="RefSeq" id="WP_059261675.1">
    <property type="nucleotide sequence ID" value="NZ_KQ948351.1"/>
</dbReference>
<feature type="region of interest" description="Disordered" evidence="1">
    <location>
        <begin position="70"/>
        <end position="94"/>
    </location>
</feature>
<accession>A0A101QM39</accession>
<reference evidence="2 3" key="1">
    <citation type="submission" date="2015-10" db="EMBL/GenBank/DDBJ databases">
        <title>Draft genome sequence of Streptomyces corchorusii DSM 40340, type strain for the species Streptomyces corchorusii.</title>
        <authorList>
            <person name="Ruckert C."/>
            <person name="Winkler A."/>
            <person name="Kalinowski J."/>
            <person name="Kampfer P."/>
            <person name="Glaeser S."/>
        </authorList>
    </citation>
    <scope>NUCLEOTIDE SEQUENCE [LARGE SCALE GENOMIC DNA]</scope>
    <source>
        <strain evidence="2 3">DSM 40340</strain>
    </source>
</reference>
<name>A0A101QM39_STRCK</name>
<proteinExistence type="predicted"/>
<evidence type="ECO:0000313" key="3">
    <source>
        <dbReference type="Proteomes" id="UP000053398"/>
    </source>
</evidence>
<dbReference type="Proteomes" id="UP000053398">
    <property type="component" value="Unassembled WGS sequence"/>
</dbReference>
<feature type="compositionally biased region" description="Basic and acidic residues" evidence="1">
    <location>
        <begin position="74"/>
        <end position="87"/>
    </location>
</feature>
<gene>
    <name evidence="2" type="ORF">AQJ11_02765</name>
</gene>
<organism evidence="2 3">
    <name type="scientific">Streptomyces corchorusii</name>
    <name type="common">Streptomyces chibaensis</name>
    <dbReference type="NCBI Taxonomy" id="1903"/>
    <lineage>
        <taxon>Bacteria</taxon>
        <taxon>Bacillati</taxon>
        <taxon>Actinomycetota</taxon>
        <taxon>Actinomycetes</taxon>
        <taxon>Kitasatosporales</taxon>
        <taxon>Streptomycetaceae</taxon>
        <taxon>Streptomyces</taxon>
    </lineage>
</organism>
<dbReference type="EMBL" id="LMWP01000002">
    <property type="protein sequence ID" value="KUN32465.1"/>
    <property type="molecule type" value="Genomic_DNA"/>
</dbReference>
<dbReference type="AlphaFoldDB" id="A0A101QM39"/>
<evidence type="ECO:0000313" key="2">
    <source>
        <dbReference type="EMBL" id="KUN32465.1"/>
    </source>
</evidence>
<keyword evidence="3" id="KW-1185">Reference proteome</keyword>